<reference evidence="2 3" key="1">
    <citation type="submission" date="2015-10" db="EMBL/GenBank/DDBJ databases">
        <title>Draft genome sequence of Streptomyces griseoruber DSM 40281, type strain for the species Streptomyces griseoruber.</title>
        <authorList>
            <person name="Ruckert C."/>
            <person name="Winkler A."/>
            <person name="Kalinowski J."/>
            <person name="Kampfer P."/>
            <person name="Glaeser S."/>
        </authorList>
    </citation>
    <scope>NUCLEOTIDE SEQUENCE [LARGE SCALE GENOMIC DNA]</scope>
    <source>
        <strain evidence="2 3">DSM 40281</strain>
    </source>
</reference>
<dbReference type="Proteomes" id="UP000052982">
    <property type="component" value="Unassembled WGS sequence"/>
</dbReference>
<keyword evidence="3" id="KW-1185">Reference proteome</keyword>
<dbReference type="Pfam" id="PF22633">
    <property type="entry name" value="F5_F8_type_C_2"/>
    <property type="match status" value="1"/>
</dbReference>
<dbReference type="RefSeq" id="WP_055633364.1">
    <property type="nucleotide sequence ID" value="NZ_JBIRRP010000001.1"/>
</dbReference>
<organism evidence="2 3">
    <name type="scientific">Streptomyces griseoruber</name>
    <dbReference type="NCBI Taxonomy" id="1943"/>
    <lineage>
        <taxon>Bacteria</taxon>
        <taxon>Bacillati</taxon>
        <taxon>Actinomycetota</taxon>
        <taxon>Actinomycetes</taxon>
        <taxon>Kitasatosporales</taxon>
        <taxon>Streptomycetaceae</taxon>
        <taxon>Streptomyces</taxon>
    </lineage>
</organism>
<evidence type="ECO:0000313" key="2">
    <source>
        <dbReference type="EMBL" id="KUN85630.1"/>
    </source>
</evidence>
<dbReference type="OrthoDB" id="3333873at2"/>
<dbReference type="InterPro" id="IPR008979">
    <property type="entry name" value="Galactose-bd-like_sf"/>
</dbReference>
<evidence type="ECO:0000313" key="3">
    <source>
        <dbReference type="Proteomes" id="UP000052982"/>
    </source>
</evidence>
<proteinExistence type="predicted"/>
<sequence length="165" mass="17601">MNRIREAAAHFALRDDSPLVDAGRYNPHLGSEDFLGTHPGANGTLTADEPTDGSPATRWAAAEDAAYPVTLDIGFGTDTTFDQVSLDEYTDSGTNPRVRTFALQRWDTGTGTWVTFASRDTGIGHDLTVTGFGGVTTSLLRVAPTGKIATEQYTPTTTEIAVYDG</sequence>
<protein>
    <submittedName>
        <fullName evidence="2">Uncharacterized protein</fullName>
    </submittedName>
</protein>
<name>A0A101T4K3_9ACTN</name>
<dbReference type="AlphaFoldDB" id="A0A101T4K3"/>
<gene>
    <name evidence="2" type="ORF">AQJ64_10910</name>
</gene>
<feature type="region of interest" description="Disordered" evidence="1">
    <location>
        <begin position="34"/>
        <end position="55"/>
    </location>
</feature>
<dbReference type="Gene3D" id="2.60.120.260">
    <property type="entry name" value="Galactose-binding domain-like"/>
    <property type="match status" value="1"/>
</dbReference>
<evidence type="ECO:0000256" key="1">
    <source>
        <dbReference type="SAM" id="MobiDB-lite"/>
    </source>
</evidence>
<accession>A0A101T4K3</accession>
<comment type="caution">
    <text evidence="2">The sequence shown here is derived from an EMBL/GenBank/DDBJ whole genome shotgun (WGS) entry which is preliminary data.</text>
</comment>
<dbReference type="EMBL" id="LMWW01000012">
    <property type="protein sequence ID" value="KUN85630.1"/>
    <property type="molecule type" value="Genomic_DNA"/>
</dbReference>
<dbReference type="SUPFAM" id="SSF49785">
    <property type="entry name" value="Galactose-binding domain-like"/>
    <property type="match status" value="1"/>
</dbReference>